<dbReference type="Proteomes" id="UP000663067">
    <property type="component" value="Chromosome"/>
</dbReference>
<name>A0ABX7S3Y9_9BIFI</name>
<evidence type="ECO:0008006" key="3">
    <source>
        <dbReference type="Google" id="ProtNLM"/>
    </source>
</evidence>
<sequence length="89" mass="9658">MLVYLEICGKGPSGANRCKTVIDTLPNCYQTSAAAVPIHRQAAANCRRTAANLQSECCQTVNFQALVGNPQKHCHDFFALHNAHHATHA</sequence>
<reference evidence="1 2" key="1">
    <citation type="submission" date="2021-03" db="EMBL/GenBank/DDBJ databases">
        <title>Genome sequencing of Bifidobacterium imperatoris JCM 32708.</title>
        <authorList>
            <person name="Kim J."/>
        </authorList>
    </citation>
    <scope>NUCLEOTIDE SEQUENCE [LARGE SCALE GENOMIC DNA]</scope>
    <source>
        <strain evidence="1 2">JCM 32708</strain>
    </source>
</reference>
<evidence type="ECO:0000313" key="1">
    <source>
        <dbReference type="EMBL" id="QSY58102.1"/>
    </source>
</evidence>
<gene>
    <name evidence="1" type="ORF">BLI708_01910</name>
</gene>
<dbReference type="EMBL" id="CP071591">
    <property type="protein sequence ID" value="QSY58102.1"/>
    <property type="molecule type" value="Genomic_DNA"/>
</dbReference>
<dbReference type="RefSeq" id="WP_133124994.1">
    <property type="nucleotide sequence ID" value="NZ_CP071591.1"/>
</dbReference>
<organism evidence="1 2">
    <name type="scientific">Bifidobacterium imperatoris</name>
    <dbReference type="NCBI Taxonomy" id="2020965"/>
    <lineage>
        <taxon>Bacteria</taxon>
        <taxon>Bacillati</taxon>
        <taxon>Actinomycetota</taxon>
        <taxon>Actinomycetes</taxon>
        <taxon>Bifidobacteriales</taxon>
        <taxon>Bifidobacteriaceae</taxon>
        <taxon>Bifidobacterium</taxon>
    </lineage>
</organism>
<protein>
    <recommendedName>
        <fullName evidence="3">Prolamin-like domain-containing protein</fullName>
    </recommendedName>
</protein>
<keyword evidence="2" id="KW-1185">Reference proteome</keyword>
<accession>A0ABX7S3Y9</accession>
<evidence type="ECO:0000313" key="2">
    <source>
        <dbReference type="Proteomes" id="UP000663067"/>
    </source>
</evidence>
<proteinExistence type="predicted"/>